<evidence type="ECO:0000256" key="10">
    <source>
        <dbReference type="ARBA" id="ARBA00023002"/>
    </source>
</evidence>
<dbReference type="HAMAP" id="MF_01971">
    <property type="entry name" value="Kynurenine_monooxygenase"/>
    <property type="match status" value="1"/>
</dbReference>
<keyword evidence="6 16" id="KW-1000">Mitochondrion outer membrane</keyword>
<dbReference type="InterPro" id="IPR002938">
    <property type="entry name" value="FAD-bd"/>
</dbReference>
<evidence type="ECO:0000256" key="12">
    <source>
        <dbReference type="ARBA" id="ARBA00023128"/>
    </source>
</evidence>
<evidence type="ECO:0000256" key="1">
    <source>
        <dbReference type="ARBA" id="ARBA00001974"/>
    </source>
</evidence>
<dbReference type="GO" id="GO:0005741">
    <property type="term" value="C:mitochondrial outer membrane"/>
    <property type="evidence" value="ECO:0007669"/>
    <property type="project" value="UniProtKB-SubCell"/>
</dbReference>
<keyword evidence="7 16" id="KW-0274">FAD</keyword>
<comment type="catalytic activity">
    <reaction evidence="14 16">
        <text>L-kynurenine + NADPH + O2 + H(+) = 3-hydroxy-L-kynurenine + NADP(+) + H2O</text>
        <dbReference type="Rhea" id="RHEA:20545"/>
        <dbReference type="ChEBI" id="CHEBI:15377"/>
        <dbReference type="ChEBI" id="CHEBI:15378"/>
        <dbReference type="ChEBI" id="CHEBI:15379"/>
        <dbReference type="ChEBI" id="CHEBI:57783"/>
        <dbReference type="ChEBI" id="CHEBI:57959"/>
        <dbReference type="ChEBI" id="CHEBI:58125"/>
        <dbReference type="ChEBI" id="CHEBI:58349"/>
        <dbReference type="EC" id="1.14.13.9"/>
    </reaction>
</comment>
<keyword evidence="3 16" id="KW-0285">Flavoprotein</keyword>
<keyword evidence="12 16" id="KW-0496">Mitochondrion</keyword>
<evidence type="ECO:0000256" key="11">
    <source>
        <dbReference type="ARBA" id="ARBA00023033"/>
    </source>
</evidence>
<keyword evidence="4 16" id="KW-0662">Pyridine nucleotide biosynthesis</keyword>
<dbReference type="Proteomes" id="UP000694726">
    <property type="component" value="Unplaced"/>
</dbReference>
<dbReference type="GO" id="GO:0006569">
    <property type="term" value="P:L-tryptophan catabolic process"/>
    <property type="evidence" value="ECO:0007669"/>
    <property type="project" value="UniProtKB-UniRule"/>
</dbReference>
<dbReference type="AlphaFoldDB" id="A0A8D0NQG1"/>
<feature type="transmembrane region" description="Helical" evidence="17">
    <location>
        <begin position="462"/>
        <end position="479"/>
    </location>
</feature>
<feature type="domain" description="FAD-binding" evidence="18">
    <location>
        <begin position="227"/>
        <end position="400"/>
    </location>
</feature>
<proteinExistence type="inferred from homology"/>
<evidence type="ECO:0000256" key="3">
    <source>
        <dbReference type="ARBA" id="ARBA00022630"/>
    </source>
</evidence>
<comment type="cofactor">
    <cofactor evidence="1 16">
        <name>FAD</name>
        <dbReference type="ChEBI" id="CHEBI:57692"/>
    </cofactor>
</comment>
<dbReference type="GO" id="GO:0019805">
    <property type="term" value="P:quinolinate biosynthetic process"/>
    <property type="evidence" value="ECO:0007669"/>
    <property type="project" value="UniProtKB-UniRule"/>
</dbReference>
<evidence type="ECO:0000256" key="13">
    <source>
        <dbReference type="ARBA" id="ARBA00023136"/>
    </source>
</evidence>
<evidence type="ECO:0000256" key="14">
    <source>
        <dbReference type="ARBA" id="ARBA00047818"/>
    </source>
</evidence>
<dbReference type="GO" id="GO:0004502">
    <property type="term" value="F:kynurenine 3-monooxygenase activity"/>
    <property type="evidence" value="ECO:0007669"/>
    <property type="project" value="UniProtKB-UniRule"/>
</dbReference>
<evidence type="ECO:0000256" key="7">
    <source>
        <dbReference type="ARBA" id="ARBA00022827"/>
    </source>
</evidence>
<dbReference type="Ensembl" id="ENSSSCT00015055512.1">
    <property type="protein sequence ID" value="ENSSSCP00015022308.1"/>
    <property type="gene ID" value="ENSSSCG00015041475.1"/>
</dbReference>
<dbReference type="EC" id="1.14.13.9" evidence="16"/>
<dbReference type="PANTHER" id="PTHR46028">
    <property type="entry name" value="KYNURENINE 3-MONOOXYGENASE"/>
    <property type="match status" value="1"/>
</dbReference>
<dbReference type="GO" id="GO:0043420">
    <property type="term" value="P:anthranilate metabolic process"/>
    <property type="evidence" value="ECO:0007669"/>
    <property type="project" value="UniProtKB-UniRule"/>
</dbReference>
<comment type="function">
    <text evidence="15 16">Catalyzes the hydroxylation of L-kynurenine (L-Kyn) to form 3-hydroxy-L-kynurenine (L-3OHKyn). Required for synthesis of quinolinic acid, a neurotoxic NMDA receptor antagonist and potential endogenous inhibitor of NMDA receptor signaling in axonal targeting, synaptogenesis and apoptosis during brain development. Quinolinic acid may also affect NMDA receptor signaling in pancreatic beta cells, osteoblasts, myocardial cells, and the gastrointestinal tract.</text>
</comment>
<evidence type="ECO:0000256" key="8">
    <source>
        <dbReference type="ARBA" id="ARBA00022857"/>
    </source>
</evidence>
<dbReference type="GO" id="GO:0070189">
    <property type="term" value="P:kynurenine metabolic process"/>
    <property type="evidence" value="ECO:0007669"/>
    <property type="project" value="UniProtKB-ARBA"/>
</dbReference>
<comment type="similarity">
    <text evidence="16">Belongs to the aromatic-ring hydroxylase family. KMO subfamily.</text>
</comment>
<evidence type="ECO:0000313" key="20">
    <source>
        <dbReference type="Proteomes" id="UP000694726"/>
    </source>
</evidence>
<evidence type="ECO:0000256" key="4">
    <source>
        <dbReference type="ARBA" id="ARBA00022642"/>
    </source>
</evidence>
<keyword evidence="13 16" id="KW-0472">Membrane</keyword>
<evidence type="ECO:0000256" key="5">
    <source>
        <dbReference type="ARBA" id="ARBA00022692"/>
    </source>
</evidence>
<comment type="pathway">
    <text evidence="16">Cofactor biosynthesis; NAD(+) biosynthesis; quinolinate from L-kynurenine: step 1/3.</text>
</comment>
<keyword evidence="8 16" id="KW-0521">NADP</keyword>
<keyword evidence="11 16" id="KW-0503">Monooxygenase</keyword>
<feature type="transmembrane region" description="Helical" evidence="17">
    <location>
        <begin position="500"/>
        <end position="518"/>
    </location>
</feature>
<comment type="subcellular location">
    <subcellularLocation>
        <location evidence="2 16">Mitochondrion outer membrane</location>
        <topology evidence="2 16">Multi-pass membrane protein</topology>
    </subcellularLocation>
</comment>
<evidence type="ECO:0000256" key="9">
    <source>
        <dbReference type="ARBA" id="ARBA00022989"/>
    </source>
</evidence>
<dbReference type="SUPFAM" id="SSF51905">
    <property type="entry name" value="FAD/NAD(P)-binding domain"/>
    <property type="match status" value="1"/>
</dbReference>
<keyword evidence="10 16" id="KW-0560">Oxidoreductase</keyword>
<organism evidence="19 20">
    <name type="scientific">Sus scrofa</name>
    <name type="common">Pig</name>
    <dbReference type="NCBI Taxonomy" id="9823"/>
    <lineage>
        <taxon>Eukaryota</taxon>
        <taxon>Metazoa</taxon>
        <taxon>Chordata</taxon>
        <taxon>Craniata</taxon>
        <taxon>Vertebrata</taxon>
        <taxon>Euteleostomi</taxon>
        <taxon>Mammalia</taxon>
        <taxon>Eutheria</taxon>
        <taxon>Laurasiatheria</taxon>
        <taxon>Artiodactyla</taxon>
        <taxon>Suina</taxon>
        <taxon>Suidae</taxon>
        <taxon>Sus</taxon>
    </lineage>
</organism>
<dbReference type="InterPro" id="IPR027545">
    <property type="entry name" value="Kynurenine_monooxygenase"/>
</dbReference>
<protein>
    <recommendedName>
        <fullName evidence="16">Kynurenine 3-monooxygenase</fullName>
        <ecNumber evidence="16">1.14.13.9</ecNumber>
    </recommendedName>
    <alternativeName>
        <fullName evidence="16">Kynurenine 3-hydroxylase</fullName>
    </alternativeName>
</protein>
<dbReference type="Gene3D" id="3.50.50.60">
    <property type="entry name" value="FAD/NAD(P)-binding domain"/>
    <property type="match status" value="2"/>
</dbReference>
<evidence type="ECO:0000256" key="16">
    <source>
        <dbReference type="HAMAP-Rule" id="MF_03018"/>
    </source>
</evidence>
<dbReference type="InterPro" id="IPR036188">
    <property type="entry name" value="FAD/NAD-bd_sf"/>
</dbReference>
<evidence type="ECO:0000256" key="6">
    <source>
        <dbReference type="ARBA" id="ARBA00022787"/>
    </source>
</evidence>
<keyword evidence="9 17" id="KW-1133">Transmembrane helix</keyword>
<dbReference type="PRINTS" id="PR00420">
    <property type="entry name" value="RNGMNOXGNASE"/>
</dbReference>
<evidence type="ECO:0000256" key="15">
    <source>
        <dbReference type="ARBA" id="ARBA00059455"/>
    </source>
</evidence>
<dbReference type="Pfam" id="PF01494">
    <property type="entry name" value="FAD_binding_3"/>
    <property type="match status" value="1"/>
</dbReference>
<evidence type="ECO:0000259" key="18">
    <source>
        <dbReference type="Pfam" id="PF01494"/>
    </source>
</evidence>
<evidence type="ECO:0000256" key="17">
    <source>
        <dbReference type="SAM" id="Phobius"/>
    </source>
</evidence>
<keyword evidence="5 17" id="KW-0812">Transmembrane</keyword>
<evidence type="ECO:0000313" key="19">
    <source>
        <dbReference type="Ensembl" id="ENSSSCP00015022308.1"/>
    </source>
</evidence>
<dbReference type="PANTHER" id="PTHR46028:SF2">
    <property type="entry name" value="KYNURENINE 3-MONOOXYGENASE"/>
    <property type="match status" value="1"/>
</dbReference>
<dbReference type="UniPathway" id="UPA00253">
    <property type="reaction ID" value="UER00328"/>
</dbReference>
<evidence type="ECO:0000256" key="2">
    <source>
        <dbReference type="ARBA" id="ARBA00004374"/>
    </source>
</evidence>
<gene>
    <name evidence="16" type="primary">KMO</name>
</gene>
<accession>A0A8D0NQG1</accession>
<dbReference type="GO" id="GO:0071949">
    <property type="term" value="F:FAD binding"/>
    <property type="evidence" value="ECO:0007669"/>
    <property type="project" value="InterPro"/>
</dbReference>
<name>A0A8D0NQG1_PIG</name>
<dbReference type="GO" id="GO:0034354">
    <property type="term" value="P:'de novo' NAD+ biosynthetic process from L-tryptophan"/>
    <property type="evidence" value="ECO:0007669"/>
    <property type="project" value="UniProtKB-UniRule"/>
</dbReference>
<reference evidence="19" key="1">
    <citation type="submission" date="2025-08" db="UniProtKB">
        <authorList>
            <consortium name="Ensembl"/>
        </authorList>
    </citation>
    <scope>IDENTIFICATION</scope>
</reference>
<dbReference type="FunFam" id="3.50.50.60:FF:000105">
    <property type="entry name" value="Kynurenine 3-monooxygenase"/>
    <property type="match status" value="1"/>
</dbReference>
<dbReference type="Pfam" id="PF13450">
    <property type="entry name" value="NAD_binding_8"/>
    <property type="match status" value="1"/>
</dbReference>
<sequence length="548" mass="63061">MKNTSAVMDSSDIQRTSIAVIGGGLVGSLNACFLAKRNFQVDVYESREDIRMAEFARGRSINLALSYRGRQALKAIGLEDQIVSQGIPMRARMIHSLSGKKSAIPYGTKSQYILSISRENLNKDLLTAVEKYPNAKVHFGHRLLKCRPETGVITLLGLHPRQMNVPWLGVESELRLPVYTAATRDLSRVFDLHHSSQQHRILNPLSKARDQTQVLMDTSQFILFFRPDKVPKDIACDLILGCDGAYSTVRTHLVKKPRFDYSQQYIPHGYMELTIPPQNGDFAMEPNYLHIWPRDTFMMIALPNMNKSFTCTLFMPFEEFEKLLTSRDVLDFFQKYFPDSLHLIGKEALAQDFFRLPAQPMISVKCSSFHFNSHCVLMGDAAHALVPFFGQGMNAGFEDCLVFDELMDKFNNDFSMCLPEFSRFRIPDDHAISDLSMYNYIEMRSHVNSRWFIFQKNIERCLHALMPSTFIPLYTMVTFSRIRYHEAVLRWQWQKKVINTALFFFGTLVALSTTYLLLTRPTFRSSLGCLRRSWNSVTYFQNIGRISL</sequence>